<gene>
    <name evidence="1" type="ORF">G9E81_002290</name>
</gene>
<reference evidence="1" key="1">
    <citation type="journal article" date="2018" name="Genome Biol.">
        <title>SKESA: strategic k-mer extension for scrupulous assemblies.</title>
        <authorList>
            <person name="Souvorov A."/>
            <person name="Agarwala R."/>
            <person name="Lipman D.J."/>
        </authorList>
    </citation>
    <scope>NUCLEOTIDE SEQUENCE</scope>
    <source>
        <strain evidence="1">MA.GW_S00744-09</strain>
    </source>
</reference>
<comment type="caution">
    <text evidence="1">The sequence shown here is derived from an EMBL/GenBank/DDBJ whole genome shotgun (WGS) entry which is preliminary data.</text>
</comment>
<organism evidence="1">
    <name type="scientific">Salmonella enterica</name>
    <name type="common">Salmonella choleraesuis</name>
    <dbReference type="NCBI Taxonomy" id="28901"/>
    <lineage>
        <taxon>Bacteria</taxon>
        <taxon>Pseudomonadati</taxon>
        <taxon>Pseudomonadota</taxon>
        <taxon>Gammaproteobacteria</taxon>
        <taxon>Enterobacterales</taxon>
        <taxon>Enterobacteriaceae</taxon>
        <taxon>Salmonella</taxon>
    </lineage>
</organism>
<accession>A0A743Z5R0</accession>
<proteinExistence type="predicted"/>
<reference evidence="1" key="2">
    <citation type="submission" date="2020-02" db="EMBL/GenBank/DDBJ databases">
        <authorList>
            <consortium name="NCBI Pathogen Detection Project"/>
        </authorList>
    </citation>
    <scope>NUCLEOTIDE SEQUENCE</scope>
    <source>
        <strain evidence="1">MA.GW_S00744-09</strain>
    </source>
</reference>
<sequence length="118" mass="13997">MRDYIEFKKLKTISDCLTFLAKTEGSIEEIKFQLEYDPRGGDEWRNAAVRALFICNKKRRAVTARLAVLRQEEKEENVRVHQRVNDFLVKELRLRVSELVFHECENIARQKARLMNVS</sequence>
<dbReference type="EMBL" id="DAAUNW010000005">
    <property type="protein sequence ID" value="HAF2209646.1"/>
    <property type="molecule type" value="Genomic_DNA"/>
</dbReference>
<name>A0A743Z5R0_SALER</name>
<protein>
    <submittedName>
        <fullName evidence="1">Uncharacterized protein</fullName>
    </submittedName>
</protein>
<dbReference type="AlphaFoldDB" id="A0A743Z5R0"/>
<evidence type="ECO:0000313" key="1">
    <source>
        <dbReference type="EMBL" id="HAF2209646.1"/>
    </source>
</evidence>